<dbReference type="RefSeq" id="WP_141150418.1">
    <property type="nucleotide sequence ID" value="NZ_VHLG01000013.1"/>
</dbReference>
<sequence>MTKTKPSREWDDFLALERHDDGWHDGSIDDVTDDFMPARSDRDGRDWFAPGPYHLPYADAADPQTDDTVIGASDIAGTALSFADGGTDLPPVTTQFMATATGSAATEATSDEQEDVTAKRITSPSTFPLDFEVNDRTASEFGVSKVI</sequence>
<proteinExistence type="predicted"/>
<dbReference type="Proteomes" id="UP000318801">
    <property type="component" value="Unassembled WGS sequence"/>
</dbReference>
<organism evidence="1 2">
    <name type="scientific">Martelella alba</name>
    <dbReference type="NCBI Taxonomy" id="2590451"/>
    <lineage>
        <taxon>Bacteria</taxon>
        <taxon>Pseudomonadati</taxon>
        <taxon>Pseudomonadota</taxon>
        <taxon>Alphaproteobacteria</taxon>
        <taxon>Hyphomicrobiales</taxon>
        <taxon>Aurantimonadaceae</taxon>
        <taxon>Martelella</taxon>
    </lineage>
</organism>
<evidence type="ECO:0000313" key="2">
    <source>
        <dbReference type="Proteomes" id="UP000318801"/>
    </source>
</evidence>
<dbReference type="AlphaFoldDB" id="A0A506U367"/>
<gene>
    <name evidence="1" type="ORF">FJU08_17940</name>
</gene>
<evidence type="ECO:0000313" key="1">
    <source>
        <dbReference type="EMBL" id="TPW28260.1"/>
    </source>
</evidence>
<dbReference type="EMBL" id="VHLG01000013">
    <property type="protein sequence ID" value="TPW28260.1"/>
    <property type="molecule type" value="Genomic_DNA"/>
</dbReference>
<reference evidence="1 2" key="1">
    <citation type="submission" date="2019-06" db="EMBL/GenBank/DDBJ databases">
        <authorList>
            <person name="Li M."/>
        </authorList>
    </citation>
    <scope>NUCLEOTIDE SEQUENCE [LARGE SCALE GENOMIC DNA]</scope>
    <source>
        <strain evidence="1 2">BGMRC2036</strain>
    </source>
</reference>
<protein>
    <submittedName>
        <fullName evidence="1">Uncharacterized protein</fullName>
    </submittedName>
</protein>
<comment type="caution">
    <text evidence="1">The sequence shown here is derived from an EMBL/GenBank/DDBJ whole genome shotgun (WGS) entry which is preliminary data.</text>
</comment>
<keyword evidence="2" id="KW-1185">Reference proteome</keyword>
<accession>A0A506U367</accession>
<name>A0A506U367_9HYPH</name>